<dbReference type="AlphaFoldDB" id="A0A060IH21"/>
<dbReference type="Proteomes" id="UP000027180">
    <property type="component" value="Plasmid pRetIE4771d"/>
</dbReference>
<dbReference type="KEGG" id="rei:IE4771_PD00366"/>
<proteinExistence type="predicted"/>
<evidence type="ECO:0000313" key="2">
    <source>
        <dbReference type="Proteomes" id="UP000027180"/>
    </source>
</evidence>
<keyword evidence="1" id="KW-0614">Plasmid</keyword>
<name>A0A060IH21_RHIET</name>
<evidence type="ECO:0000313" key="1">
    <source>
        <dbReference type="EMBL" id="AIC30921.1"/>
    </source>
</evidence>
<protein>
    <submittedName>
        <fullName evidence="1">Uncharacterized protein</fullName>
    </submittedName>
</protein>
<dbReference type="EMBL" id="CP006990">
    <property type="protein sequence ID" value="AIC30921.1"/>
    <property type="molecule type" value="Genomic_DNA"/>
</dbReference>
<accession>A0A060IH21</accession>
<gene>
    <name evidence="1" type="ORF">IE4771_PD00366</name>
</gene>
<reference evidence="1 2" key="1">
    <citation type="submission" date="2013-12" db="EMBL/GenBank/DDBJ databases">
        <title>Complete genome sequence of Rhizobium etli bv. mimosae IE4771.</title>
        <authorList>
            <person name="Bustos P."/>
            <person name="Santamaria R.I."/>
            <person name="Lozano L."/>
            <person name="Ormeno-Orrillo E."/>
            <person name="Rogel M.A."/>
            <person name="Romero D."/>
            <person name="Cevallos M.A."/>
            <person name="Martinez-Romero E."/>
            <person name="Gonzalez V."/>
        </authorList>
    </citation>
    <scope>NUCLEOTIDE SEQUENCE [LARGE SCALE GENOMIC DNA]</scope>
    <source>
        <strain evidence="1 2">IE4771</strain>
        <plasmid evidence="2">Plasmid pRetIE4771d</plasmid>
    </source>
</reference>
<sequence length="57" mass="6186">MQSFYALLICVPRSRRRGACPIKRAPGRVVPESRGSSADPQQVAADMALEGKDEILS</sequence>
<geneLocation type="plasmid" evidence="1 2">
    <name>pRetIE4771d</name>
</geneLocation>
<organism evidence="1 2">
    <name type="scientific">Rhizobium etli bv. mimosae str. IE4771</name>
    <dbReference type="NCBI Taxonomy" id="1432050"/>
    <lineage>
        <taxon>Bacteria</taxon>
        <taxon>Pseudomonadati</taxon>
        <taxon>Pseudomonadota</taxon>
        <taxon>Alphaproteobacteria</taxon>
        <taxon>Hyphomicrobiales</taxon>
        <taxon>Rhizobiaceae</taxon>
        <taxon>Rhizobium/Agrobacterium group</taxon>
        <taxon>Rhizobium</taxon>
    </lineage>
</organism>
<dbReference type="HOGENOM" id="CLU_2993554_0_0_5"/>